<evidence type="ECO:0000313" key="1">
    <source>
        <dbReference type="EMBL" id="KAF8904733.1"/>
    </source>
</evidence>
<keyword evidence="2" id="KW-1185">Reference proteome</keyword>
<organism evidence="1 2">
    <name type="scientific">Gymnopilus junonius</name>
    <name type="common">Spectacular rustgill mushroom</name>
    <name type="synonym">Gymnopilus spectabilis subsp. junonius</name>
    <dbReference type="NCBI Taxonomy" id="109634"/>
    <lineage>
        <taxon>Eukaryota</taxon>
        <taxon>Fungi</taxon>
        <taxon>Dikarya</taxon>
        <taxon>Basidiomycota</taxon>
        <taxon>Agaricomycotina</taxon>
        <taxon>Agaricomycetes</taxon>
        <taxon>Agaricomycetidae</taxon>
        <taxon>Agaricales</taxon>
        <taxon>Agaricineae</taxon>
        <taxon>Hymenogastraceae</taxon>
        <taxon>Gymnopilus</taxon>
    </lineage>
</organism>
<dbReference type="OrthoDB" id="2548233at2759"/>
<evidence type="ECO:0000313" key="2">
    <source>
        <dbReference type="Proteomes" id="UP000724874"/>
    </source>
</evidence>
<dbReference type="EMBL" id="JADNYJ010000025">
    <property type="protein sequence ID" value="KAF8904733.1"/>
    <property type="molecule type" value="Genomic_DNA"/>
</dbReference>
<feature type="non-terminal residue" evidence="1">
    <location>
        <position position="1"/>
    </location>
</feature>
<dbReference type="Proteomes" id="UP000724874">
    <property type="component" value="Unassembled WGS sequence"/>
</dbReference>
<proteinExistence type="predicted"/>
<reference evidence="1" key="1">
    <citation type="submission" date="2020-11" db="EMBL/GenBank/DDBJ databases">
        <authorList>
            <consortium name="DOE Joint Genome Institute"/>
            <person name="Ahrendt S."/>
            <person name="Riley R."/>
            <person name="Andreopoulos W."/>
            <person name="LaButti K."/>
            <person name="Pangilinan J."/>
            <person name="Ruiz-duenas F.J."/>
            <person name="Barrasa J.M."/>
            <person name="Sanchez-Garcia M."/>
            <person name="Camarero S."/>
            <person name="Miyauchi S."/>
            <person name="Serrano A."/>
            <person name="Linde D."/>
            <person name="Babiker R."/>
            <person name="Drula E."/>
            <person name="Ayuso-Fernandez I."/>
            <person name="Pacheco R."/>
            <person name="Padilla G."/>
            <person name="Ferreira P."/>
            <person name="Barriuso J."/>
            <person name="Kellner H."/>
            <person name="Castanera R."/>
            <person name="Alfaro M."/>
            <person name="Ramirez L."/>
            <person name="Pisabarro A.G."/>
            <person name="Kuo A."/>
            <person name="Tritt A."/>
            <person name="Lipzen A."/>
            <person name="He G."/>
            <person name="Yan M."/>
            <person name="Ng V."/>
            <person name="Cullen D."/>
            <person name="Martin F."/>
            <person name="Rosso M.-N."/>
            <person name="Henrissat B."/>
            <person name="Hibbett D."/>
            <person name="Martinez A.T."/>
            <person name="Grigoriev I.V."/>
        </authorList>
    </citation>
    <scope>NUCLEOTIDE SEQUENCE</scope>
    <source>
        <strain evidence="1">AH 44721</strain>
    </source>
</reference>
<protein>
    <submittedName>
        <fullName evidence="1">Uncharacterized protein</fullName>
    </submittedName>
</protein>
<dbReference type="AlphaFoldDB" id="A0A9P5NPS4"/>
<comment type="caution">
    <text evidence="1">The sequence shown here is derived from an EMBL/GenBank/DDBJ whole genome shotgun (WGS) entry which is preliminary data.</text>
</comment>
<name>A0A9P5NPS4_GYMJU</name>
<accession>A0A9P5NPS4</accession>
<gene>
    <name evidence="1" type="ORF">CPB84DRAFT_1772681</name>
</gene>
<sequence>LTVNHLVHGALSLLPLYDNPPHPTPMLSYSIMGLLTVASVSGKITAIRLPTWVLSWACPHFTSLLLFSTSSPRMTRKVWC</sequence>